<keyword evidence="1" id="KW-0732">Signal</keyword>
<evidence type="ECO:0000256" key="1">
    <source>
        <dbReference type="SAM" id="SignalP"/>
    </source>
</evidence>
<comment type="caution">
    <text evidence="2">The sequence shown here is derived from an EMBL/GenBank/DDBJ whole genome shotgun (WGS) entry which is preliminary data.</text>
</comment>
<keyword evidence="3" id="KW-1185">Reference proteome</keyword>
<dbReference type="Proteomes" id="UP001373714">
    <property type="component" value="Unassembled WGS sequence"/>
</dbReference>
<feature type="signal peptide" evidence="1">
    <location>
        <begin position="1"/>
        <end position="22"/>
    </location>
</feature>
<reference evidence="2 3" key="1">
    <citation type="submission" date="2019-10" db="EMBL/GenBank/DDBJ databases">
        <authorList>
            <person name="Palmer J.M."/>
        </authorList>
    </citation>
    <scope>NUCLEOTIDE SEQUENCE [LARGE SCALE GENOMIC DNA]</scope>
    <source>
        <strain evidence="2 3">TWF730</strain>
    </source>
</reference>
<dbReference type="EMBL" id="JAVHNS010000016">
    <property type="protein sequence ID" value="KAK6333824.1"/>
    <property type="molecule type" value="Genomic_DNA"/>
</dbReference>
<proteinExistence type="predicted"/>
<name>A0AAV9U404_9PEZI</name>
<evidence type="ECO:0000313" key="2">
    <source>
        <dbReference type="EMBL" id="KAK6333824.1"/>
    </source>
</evidence>
<dbReference type="AlphaFoldDB" id="A0AAV9U404"/>
<sequence>MKSITLANILLAVFLLTTEVSAWYNQKLIKVVQRCTTEYCNQNVHGPKSYTKTIHKTAKTTITVTPKPSTRYIKKNQTKTVTQKHTKTYTVISKCSTRTIHATRTTTVTRTIPYVTTVTSKVVTTITPPATFVPIPSGFLSAGDDPDNQYTLSEEGDLKKRHGKPLYPTSIKCTKTIETIYKHTITAKRRTTTVTKYAKTKTIRQTKKITKTVYQQKPKTTTVTHVSTRTATTTKTSKKVVTKSLTVFAPQFTTWGGCGPHNHFQGPTGSVDVVVLPGDIEVPAEIAYECCAQCHAHLNAQGVPDCAGSYFLGDSVEHKSRCWLRLTDVCSYDHHERFTPSENVPMHRYVGQVGNGPCGRWKVQL</sequence>
<evidence type="ECO:0000313" key="3">
    <source>
        <dbReference type="Proteomes" id="UP001373714"/>
    </source>
</evidence>
<evidence type="ECO:0008006" key="4">
    <source>
        <dbReference type="Google" id="ProtNLM"/>
    </source>
</evidence>
<protein>
    <recommendedName>
        <fullName evidence="4">Apple domain-containing protein</fullName>
    </recommendedName>
</protein>
<accession>A0AAV9U404</accession>
<organism evidence="2 3">
    <name type="scientific">Orbilia blumenaviensis</name>
    <dbReference type="NCBI Taxonomy" id="1796055"/>
    <lineage>
        <taxon>Eukaryota</taxon>
        <taxon>Fungi</taxon>
        <taxon>Dikarya</taxon>
        <taxon>Ascomycota</taxon>
        <taxon>Pezizomycotina</taxon>
        <taxon>Orbiliomycetes</taxon>
        <taxon>Orbiliales</taxon>
        <taxon>Orbiliaceae</taxon>
        <taxon>Orbilia</taxon>
    </lineage>
</organism>
<feature type="chain" id="PRO_5043922872" description="Apple domain-containing protein" evidence="1">
    <location>
        <begin position="23"/>
        <end position="365"/>
    </location>
</feature>
<gene>
    <name evidence="2" type="ORF">TWF730_004007</name>
</gene>